<evidence type="ECO:0000313" key="4">
    <source>
        <dbReference type="Proteomes" id="UP000241426"/>
    </source>
</evidence>
<comment type="caution">
    <text evidence="3">The sequence shown here is derived from an EMBL/GenBank/DDBJ whole genome shotgun (WGS) entry which is preliminary data.</text>
</comment>
<proteinExistence type="predicted"/>
<feature type="region of interest" description="Disordered" evidence="1">
    <location>
        <begin position="1"/>
        <end position="20"/>
    </location>
</feature>
<keyword evidence="2" id="KW-0812">Transmembrane</keyword>
<dbReference type="EMBL" id="PYNF01000021">
    <property type="protein sequence ID" value="PSU95050.1"/>
    <property type="molecule type" value="Genomic_DNA"/>
</dbReference>
<reference evidence="3 4" key="1">
    <citation type="submission" date="2018-01" db="EMBL/GenBank/DDBJ databases">
        <title>Whole genome sequencing of Histamine producing bacteria.</title>
        <authorList>
            <person name="Butler K."/>
        </authorList>
    </citation>
    <scope>NUCLEOTIDE SEQUENCE [LARGE SCALE GENOMIC DNA]</scope>
    <source>
        <strain evidence="3 4">FS-7.2</strain>
    </source>
</reference>
<dbReference type="AlphaFoldDB" id="A0A2T3KDT2"/>
<sequence length="1171" mass="131277">MKSNPRNPEPSPPVNSRPSRLHTGTKVGLSLLVIILLVPIIGFIWLSINGITITSLKGLRYDGKVRAELISLRAFSYNVTFHNLSLKHSIDPDNSLDEGSYRLFAKKYEIELSPAATAMLKQQDIYLRYIHFFDATFKFVDFSSPLAINAHARKVTASAAHSDGKEPAATQIIEQVDVTISNSPHLVISGHSDKGRLNLFFPHYQPSPHYPLRFIDSQFSIAWQGDKTPVSVKIASLHPEWETLNNTLPEQIITKLSLAFDLKRSLPTMKLIAKTAKLEQPKYLPEFVNRTDIDSKGFHLGQTIANLARLPVNKFKIKSFTYGDLLIDAKVILETPLTSIALKTPNQPLTNPTLSEDVDADSSKTSSHKTAAEKAKNKQQRQQREQARKKIEQQAKDLNIATADKTKARFIVRGKALAPNPYQLDVNIHHLSKTDARVHTIMTRSDGNNLNCDAKIIFQQPLPQYLNCNANFKNTKEFTDRLGLKDVPDAKINGPLRFYAKQVVSSLSKTTQPMVIDNKIVDAHYLIGIELPSSFTIELNKYAFAAPFLHSKQKSTRRNNAPKHVANIQMNSDGKINFDVNYQNKLFRVALSDKNETIRFKNAKTKSEFDFFIDDLNCLYPNLQCHIDANINASINTLQPIIDSKIDKVLFSSKVKATWANNYLISQLQQTRFQAKKLTFEGIPTLANSNSKNIDFSLNQLIGIFEKQTDRLALTLYQPKNTQAQLSAQLYTRHQATKKSQPADYKALLNVDVSKFLLRHEVLFKNDTVTAAVTNSSISKAEMDKKVEFKERPKAAPLTFSSDFKITMGAAQRNHKQLLPPTNLHGNFRLANNALQVETTLANPYDNILAQVDVNVDLMTKKTKVKLHHRTIVFTKKNSLKNYYFPNLSLPLDITDGSITTSASFIIDDNNQLTGTANISTDQLSGNYRNIDITQLNSSLYVAFSPNGIRTLRPMALFAQQLKAGITLTMPSLILDLDTQTDQYTLHRISANLFGGSLSAHSISRTNLRNLTSIPVTVFGLNINKITDLIDHEGIEFTGILDGTIPISIVDGKPEIHSGVLQSRHPGGVLRYLDGSVIDKKVKAAGHHSPLVVSEILKNYHYRTLAIKVNYARNGVLKTQSHLKGYNPDFQYGRPININLAVEDNILELIKTINMINASEIEQKISEHFNH</sequence>
<accession>A0A2T3KDT2</accession>
<feature type="compositionally biased region" description="Basic and acidic residues" evidence="1">
    <location>
        <begin position="370"/>
        <end position="394"/>
    </location>
</feature>
<keyword evidence="2" id="KW-0472">Membrane</keyword>
<evidence type="ECO:0000256" key="2">
    <source>
        <dbReference type="SAM" id="Phobius"/>
    </source>
</evidence>
<feature type="transmembrane region" description="Helical" evidence="2">
    <location>
        <begin position="27"/>
        <end position="48"/>
    </location>
</feature>
<evidence type="ECO:0000313" key="3">
    <source>
        <dbReference type="EMBL" id="PSU95050.1"/>
    </source>
</evidence>
<dbReference type="InterPro" id="IPR021730">
    <property type="entry name" value="YdbH"/>
</dbReference>
<dbReference type="Proteomes" id="UP000241426">
    <property type="component" value="Unassembled WGS sequence"/>
</dbReference>
<dbReference type="Pfam" id="PF11739">
    <property type="entry name" value="YdbH-like"/>
    <property type="match status" value="1"/>
</dbReference>
<keyword evidence="2" id="KW-1133">Transmembrane helix</keyword>
<organism evidence="3 4">
    <name type="scientific">Photobacterium kishitanii</name>
    <dbReference type="NCBI Taxonomy" id="318456"/>
    <lineage>
        <taxon>Bacteria</taxon>
        <taxon>Pseudomonadati</taxon>
        <taxon>Pseudomonadota</taxon>
        <taxon>Gammaproteobacteria</taxon>
        <taxon>Vibrionales</taxon>
        <taxon>Vibrionaceae</taxon>
        <taxon>Photobacterium</taxon>
    </lineage>
</organism>
<dbReference type="RefSeq" id="WP_107289931.1">
    <property type="nucleotide sequence ID" value="NZ_PYNF01000021.1"/>
</dbReference>
<feature type="region of interest" description="Disordered" evidence="1">
    <location>
        <begin position="343"/>
        <end position="394"/>
    </location>
</feature>
<evidence type="ECO:0000256" key="1">
    <source>
        <dbReference type="SAM" id="MobiDB-lite"/>
    </source>
</evidence>
<feature type="compositionally biased region" description="Polar residues" evidence="1">
    <location>
        <begin position="344"/>
        <end position="354"/>
    </location>
</feature>
<name>A0A2T3KDT2_9GAMM</name>
<protein>
    <submittedName>
        <fullName evidence="3">Uncharacterized protein</fullName>
    </submittedName>
</protein>
<gene>
    <name evidence="3" type="ORF">C9J27_18810</name>
</gene>